<protein>
    <recommendedName>
        <fullName evidence="2">Response regulatory domain-containing protein</fullName>
    </recommendedName>
</protein>
<dbReference type="EMBL" id="JAZDQT010000001">
    <property type="protein sequence ID" value="MEE1944867.1"/>
    <property type="molecule type" value="Genomic_DNA"/>
</dbReference>
<feature type="modified residue" description="4-aspartylphosphate" evidence="1">
    <location>
        <position position="53"/>
    </location>
</feature>
<accession>A0ABU7I5X3</accession>
<dbReference type="InterPro" id="IPR011006">
    <property type="entry name" value="CheY-like_superfamily"/>
</dbReference>
<dbReference type="PROSITE" id="PS50110">
    <property type="entry name" value="RESPONSE_REGULATORY"/>
    <property type="match status" value="1"/>
</dbReference>
<evidence type="ECO:0000256" key="1">
    <source>
        <dbReference type="PROSITE-ProRule" id="PRU00169"/>
    </source>
</evidence>
<evidence type="ECO:0000313" key="4">
    <source>
        <dbReference type="Proteomes" id="UP001336835"/>
    </source>
</evidence>
<reference evidence="3 4" key="1">
    <citation type="submission" date="2024-01" db="EMBL/GenBank/DDBJ databases">
        <title>Pedobacter sp. nov., isolated from fresh soil.</title>
        <authorList>
            <person name="Le N.T.T."/>
        </authorList>
    </citation>
    <scope>NUCLEOTIDE SEQUENCE [LARGE SCALE GENOMIC DNA]</scope>
    <source>
        <strain evidence="3 4">KR3-3</strain>
    </source>
</reference>
<feature type="domain" description="Response regulatory" evidence="2">
    <location>
        <begin position="2"/>
        <end position="116"/>
    </location>
</feature>
<dbReference type="SUPFAM" id="SSF52172">
    <property type="entry name" value="CheY-like"/>
    <property type="match status" value="1"/>
</dbReference>
<dbReference type="InterPro" id="IPR001789">
    <property type="entry name" value="Sig_transdc_resp-reg_receiver"/>
</dbReference>
<evidence type="ECO:0000313" key="3">
    <source>
        <dbReference type="EMBL" id="MEE1944867.1"/>
    </source>
</evidence>
<organism evidence="3 4">
    <name type="scientific">Pedobacter albus</name>
    <dbReference type="NCBI Taxonomy" id="3113905"/>
    <lineage>
        <taxon>Bacteria</taxon>
        <taxon>Pseudomonadati</taxon>
        <taxon>Bacteroidota</taxon>
        <taxon>Sphingobacteriia</taxon>
        <taxon>Sphingobacteriales</taxon>
        <taxon>Sphingobacteriaceae</taxon>
        <taxon>Pedobacter</taxon>
    </lineage>
</organism>
<evidence type="ECO:0000259" key="2">
    <source>
        <dbReference type="PROSITE" id="PS50110"/>
    </source>
</evidence>
<keyword evidence="1" id="KW-0597">Phosphoprotein</keyword>
<comment type="caution">
    <text evidence="3">The sequence shown here is derived from an EMBL/GenBank/DDBJ whole genome shotgun (WGS) entry which is preliminary data.</text>
</comment>
<dbReference type="RefSeq" id="WP_330107226.1">
    <property type="nucleotide sequence ID" value="NZ_JAZDQT010000001.1"/>
</dbReference>
<proteinExistence type="predicted"/>
<name>A0ABU7I5X3_9SPHI</name>
<dbReference type="Gene3D" id="3.40.50.2300">
    <property type="match status" value="1"/>
</dbReference>
<keyword evidence="4" id="KW-1185">Reference proteome</keyword>
<sequence length="117" mass="13072">MNILIADKIGVYRFGFKTIIGELWTDAVVSEACNFDKAIELVFDNNFDLLVLDIELAPQELLANFIGKAIRHTKVVMLLGDCLNEEASSLSKIGADAIIFRSTSKEEVSDILKWMFS</sequence>
<dbReference type="Proteomes" id="UP001336835">
    <property type="component" value="Unassembled WGS sequence"/>
</dbReference>
<gene>
    <name evidence="3" type="ORF">VRU48_07110</name>
</gene>